<accession>A0A512HTM3</accession>
<protein>
    <submittedName>
        <fullName evidence="1">Uncharacterized protein</fullName>
    </submittedName>
</protein>
<gene>
    <name evidence="1" type="ORF">AFL01nite_11300</name>
</gene>
<dbReference type="OrthoDB" id="3543532at2"/>
<sequence>MTVELDYTKLTRAAGRAEGLASSIRTQATAARSASPIALPSLEGIEQKATYLEEQADVLYGLADLAVLLDDSGQVDLPVADVRDKLGELLGSYLLAEFGNNFGFGDDDDFPLIAVATGLMKMKKISQGVAPIAQTSKLNIKMYEKLMARGGRAGKWAEWMLSGGAKHQAPPKSLLKAPKWMVGKTLPDGSFVKGKMPAAGWADPLAKGAKGGLAAMRGLGIVGGVASTGMGAYDLYQQGNPVEAFEREGAGYVADVAETAFSASSTAFLIAPNPVTATLAVGSGLVWAGAEVVDNWDDISERASDLGEAASKAWDKVTPW</sequence>
<dbReference type="AlphaFoldDB" id="A0A512HTM3"/>
<dbReference type="EMBL" id="BJZQ01000004">
    <property type="protein sequence ID" value="GEO88803.1"/>
    <property type="molecule type" value="Genomic_DNA"/>
</dbReference>
<keyword evidence="2" id="KW-1185">Reference proteome</keyword>
<comment type="caution">
    <text evidence="1">The sequence shown here is derived from an EMBL/GenBank/DDBJ whole genome shotgun (WGS) entry which is preliminary data.</text>
</comment>
<proteinExistence type="predicted"/>
<evidence type="ECO:0000313" key="2">
    <source>
        <dbReference type="Proteomes" id="UP000321769"/>
    </source>
</evidence>
<dbReference type="RefSeq" id="WP_146826320.1">
    <property type="nucleotide sequence ID" value="NZ_BAAAYQ010000001.1"/>
</dbReference>
<evidence type="ECO:0000313" key="1">
    <source>
        <dbReference type="EMBL" id="GEO88803.1"/>
    </source>
</evidence>
<organism evidence="1 2">
    <name type="scientific">Aeromicrobium flavum</name>
    <dbReference type="NCBI Taxonomy" id="416568"/>
    <lineage>
        <taxon>Bacteria</taxon>
        <taxon>Bacillati</taxon>
        <taxon>Actinomycetota</taxon>
        <taxon>Actinomycetes</taxon>
        <taxon>Propionibacteriales</taxon>
        <taxon>Nocardioidaceae</taxon>
        <taxon>Aeromicrobium</taxon>
    </lineage>
</organism>
<reference evidence="1 2" key="1">
    <citation type="submission" date="2019-07" db="EMBL/GenBank/DDBJ databases">
        <title>Whole genome shotgun sequence of Aeromicrobium flavum NBRC 107625.</title>
        <authorList>
            <person name="Hosoyama A."/>
            <person name="Uohara A."/>
            <person name="Ohji S."/>
            <person name="Ichikawa N."/>
        </authorList>
    </citation>
    <scope>NUCLEOTIDE SEQUENCE [LARGE SCALE GENOMIC DNA]</scope>
    <source>
        <strain evidence="1 2">NBRC 107625</strain>
    </source>
</reference>
<name>A0A512HTM3_9ACTN</name>
<dbReference type="Proteomes" id="UP000321769">
    <property type="component" value="Unassembled WGS sequence"/>
</dbReference>